<evidence type="ECO:0000313" key="3">
    <source>
        <dbReference type="Proteomes" id="UP001220010"/>
    </source>
</evidence>
<evidence type="ECO:0000256" key="1">
    <source>
        <dbReference type="SAM" id="MobiDB-lite"/>
    </source>
</evidence>
<protein>
    <recommendedName>
        <fullName evidence="4">Lipid/polyisoprenoid-binding YceI-like domain-containing protein</fullName>
    </recommendedName>
</protein>
<proteinExistence type="predicted"/>
<feature type="region of interest" description="Disordered" evidence="1">
    <location>
        <begin position="201"/>
        <end position="227"/>
    </location>
</feature>
<comment type="caution">
    <text evidence="2">The sequence shown here is derived from an EMBL/GenBank/DDBJ whole genome shotgun (WGS) entry which is preliminary data.</text>
</comment>
<evidence type="ECO:0000313" key="2">
    <source>
        <dbReference type="EMBL" id="MDF0590026.1"/>
    </source>
</evidence>
<keyword evidence="3" id="KW-1185">Reference proteome</keyword>
<name>A0ABT5X5Q7_9EURY</name>
<sequence length="227" mass="23953">MRGGGYLAALSAMAFLLVVSAATPSAAPTFLLSDLSKEAEYPPKAPVGPALAEAGLIFAGNGLASNSSADLPITLIVERGKVMRPSHARKLFDDLARIDVSGGRGSKMDAESGPRGRMLLSGRPYILGDIEISCGMEETSLRASVLKGTFSGEVEVGYLQIKAEMRGRVWDGRGTLKMADGIIRGGYAVVLEISPQADVVEERTQVPASPPPDLSMILEATSPPRRR</sequence>
<organism evidence="2 3">
    <name type="scientific">Candidatus Methanocrinis natronophilus</name>
    <dbReference type="NCBI Taxonomy" id="3033396"/>
    <lineage>
        <taxon>Archaea</taxon>
        <taxon>Methanobacteriati</taxon>
        <taxon>Methanobacteriota</taxon>
        <taxon>Stenosarchaea group</taxon>
        <taxon>Methanomicrobia</taxon>
        <taxon>Methanotrichales</taxon>
        <taxon>Methanotrichaceae</taxon>
        <taxon>Methanocrinis</taxon>
    </lineage>
</organism>
<dbReference type="EMBL" id="JARFPK010000006">
    <property type="protein sequence ID" value="MDF0590026.1"/>
    <property type="molecule type" value="Genomic_DNA"/>
</dbReference>
<accession>A0ABT5X5Q7</accession>
<evidence type="ECO:0008006" key="4">
    <source>
        <dbReference type="Google" id="ProtNLM"/>
    </source>
</evidence>
<gene>
    <name evidence="2" type="ORF">P0O15_02380</name>
</gene>
<dbReference type="Proteomes" id="UP001220010">
    <property type="component" value="Unassembled WGS sequence"/>
</dbReference>
<reference evidence="2 3" key="1">
    <citation type="submission" date="2023-03" db="EMBL/GenBank/DDBJ databases">
        <title>WGS of Methanotrichaceae archaeon Mx.</title>
        <authorList>
            <person name="Sorokin D.Y."/>
            <person name="Merkel A.Y."/>
        </authorList>
    </citation>
    <scope>NUCLEOTIDE SEQUENCE [LARGE SCALE GENOMIC DNA]</scope>
    <source>
        <strain evidence="2 3">Mx</strain>
    </source>
</reference>